<dbReference type="InterPro" id="IPR005471">
    <property type="entry name" value="Tscrpt_reg_IclR_N"/>
</dbReference>
<dbReference type="PANTHER" id="PTHR30136">
    <property type="entry name" value="HELIX-TURN-HELIX TRANSCRIPTIONAL REGULATOR, ICLR FAMILY"/>
    <property type="match status" value="1"/>
</dbReference>
<evidence type="ECO:0000259" key="8">
    <source>
        <dbReference type="PROSITE" id="PS51078"/>
    </source>
</evidence>
<evidence type="ECO:0000256" key="6">
    <source>
        <dbReference type="ARBA" id="ARBA00070406"/>
    </source>
</evidence>
<dbReference type="InterPro" id="IPR036390">
    <property type="entry name" value="WH_DNA-bd_sf"/>
</dbReference>
<dbReference type="Gene3D" id="3.30.450.40">
    <property type="match status" value="1"/>
</dbReference>
<evidence type="ECO:0000256" key="5">
    <source>
        <dbReference type="ARBA" id="ARBA00058938"/>
    </source>
</evidence>
<dbReference type="PROSITE" id="PS51077">
    <property type="entry name" value="HTH_ICLR"/>
    <property type="match status" value="1"/>
</dbReference>
<dbReference type="InterPro" id="IPR014757">
    <property type="entry name" value="Tscrpt_reg_IclR_C"/>
</dbReference>
<evidence type="ECO:0000313" key="10">
    <source>
        <dbReference type="Proteomes" id="UP000824005"/>
    </source>
</evidence>
<dbReference type="PANTHER" id="PTHR30136:SF35">
    <property type="entry name" value="HTH-TYPE TRANSCRIPTIONAL REGULATOR RV1719"/>
    <property type="match status" value="1"/>
</dbReference>
<sequence length="259" mass="27747">MSRDTGLVQSVDRAITVLEILARSGASSVSDLARRLDVHKSSVSRLLATLERRGIVEQESDGGRYGLGAGIVRLARSARDQSDVVAVARPVAERLSRMTGETVNVSVIEGNEVVNIEEVNLSDSVLGVSWLGSHTQLHNTANGKVFLAHMSPARANGMLRAELSSATERTVTDPKLLRAQLELIRQQGYAWQREELEPGLTAVAAPVFDASGDALAALSVAGPSFRLTPDREGELTELTKNAAADVSRKLGWLEDARAS</sequence>
<evidence type="ECO:0000256" key="4">
    <source>
        <dbReference type="ARBA" id="ARBA00023163"/>
    </source>
</evidence>
<dbReference type="SUPFAM" id="SSF55781">
    <property type="entry name" value="GAF domain-like"/>
    <property type="match status" value="1"/>
</dbReference>
<accession>A0A9D1YV79</accession>
<protein>
    <recommendedName>
        <fullName evidence="6">Glycerol operon regulatory protein</fullName>
    </recommendedName>
</protein>
<dbReference type="Pfam" id="PF09339">
    <property type="entry name" value="HTH_IclR"/>
    <property type="match status" value="1"/>
</dbReference>
<evidence type="ECO:0000256" key="3">
    <source>
        <dbReference type="ARBA" id="ARBA00023125"/>
    </source>
</evidence>
<dbReference type="Gene3D" id="1.10.10.10">
    <property type="entry name" value="Winged helix-like DNA-binding domain superfamily/Winged helix DNA-binding domain"/>
    <property type="match status" value="1"/>
</dbReference>
<dbReference type="InterPro" id="IPR036388">
    <property type="entry name" value="WH-like_DNA-bd_sf"/>
</dbReference>
<evidence type="ECO:0000259" key="7">
    <source>
        <dbReference type="PROSITE" id="PS51077"/>
    </source>
</evidence>
<dbReference type="SMART" id="SM00346">
    <property type="entry name" value="HTH_ICLR"/>
    <property type="match status" value="1"/>
</dbReference>
<evidence type="ECO:0000256" key="2">
    <source>
        <dbReference type="ARBA" id="ARBA00023015"/>
    </source>
</evidence>
<reference evidence="9" key="1">
    <citation type="journal article" date="2021" name="PeerJ">
        <title>Extensive microbial diversity within the chicken gut microbiome revealed by metagenomics and culture.</title>
        <authorList>
            <person name="Gilroy R."/>
            <person name="Ravi A."/>
            <person name="Getino M."/>
            <person name="Pursley I."/>
            <person name="Horton D.L."/>
            <person name="Alikhan N.F."/>
            <person name="Baker D."/>
            <person name="Gharbi K."/>
            <person name="Hall N."/>
            <person name="Watson M."/>
            <person name="Adriaenssens E.M."/>
            <person name="Foster-Nyarko E."/>
            <person name="Jarju S."/>
            <person name="Secka A."/>
            <person name="Antonio M."/>
            <person name="Oren A."/>
            <person name="Chaudhuri R.R."/>
            <person name="La Ragione R."/>
            <person name="Hildebrand F."/>
            <person name="Pallen M.J."/>
        </authorList>
    </citation>
    <scope>NUCLEOTIDE SEQUENCE</scope>
    <source>
        <strain evidence="9">ChiGjej1B1-98</strain>
    </source>
</reference>
<gene>
    <name evidence="9" type="ORF">H9830_09185</name>
</gene>
<dbReference type="InterPro" id="IPR029016">
    <property type="entry name" value="GAF-like_dom_sf"/>
</dbReference>
<comment type="caution">
    <text evidence="9">The sequence shown here is derived from an EMBL/GenBank/DDBJ whole genome shotgun (WGS) entry which is preliminary data.</text>
</comment>
<evidence type="ECO:0000256" key="1">
    <source>
        <dbReference type="ARBA" id="ARBA00022798"/>
    </source>
</evidence>
<feature type="domain" description="HTH iclR-type" evidence="7">
    <location>
        <begin position="8"/>
        <end position="69"/>
    </location>
</feature>
<dbReference type="Proteomes" id="UP000824005">
    <property type="component" value="Unassembled WGS sequence"/>
</dbReference>
<dbReference type="GO" id="GO:0003677">
    <property type="term" value="F:DNA binding"/>
    <property type="evidence" value="ECO:0007669"/>
    <property type="project" value="UniProtKB-KW"/>
</dbReference>
<feature type="domain" description="IclR-ED" evidence="8">
    <location>
        <begin position="70"/>
        <end position="252"/>
    </location>
</feature>
<name>A0A9D1YV79_9MICO</name>
<reference evidence="9" key="2">
    <citation type="submission" date="2021-04" db="EMBL/GenBank/DDBJ databases">
        <authorList>
            <person name="Gilroy R."/>
        </authorList>
    </citation>
    <scope>NUCLEOTIDE SEQUENCE</scope>
    <source>
        <strain evidence="9">ChiGjej1B1-98</strain>
    </source>
</reference>
<dbReference type="PROSITE" id="PS51078">
    <property type="entry name" value="ICLR_ED"/>
    <property type="match status" value="1"/>
</dbReference>
<dbReference type="GO" id="GO:0045892">
    <property type="term" value="P:negative regulation of DNA-templated transcription"/>
    <property type="evidence" value="ECO:0007669"/>
    <property type="project" value="TreeGrafter"/>
</dbReference>
<keyword evidence="3" id="KW-0238">DNA-binding</keyword>
<keyword evidence="4" id="KW-0804">Transcription</keyword>
<keyword evidence="2" id="KW-0805">Transcription regulation</keyword>
<proteinExistence type="predicted"/>
<dbReference type="SUPFAM" id="SSF46785">
    <property type="entry name" value="Winged helix' DNA-binding domain"/>
    <property type="match status" value="1"/>
</dbReference>
<evidence type="ECO:0000313" key="9">
    <source>
        <dbReference type="EMBL" id="HIY66434.1"/>
    </source>
</evidence>
<dbReference type="GO" id="GO:0006071">
    <property type="term" value="P:glycerol metabolic process"/>
    <property type="evidence" value="ECO:0007669"/>
    <property type="project" value="UniProtKB-KW"/>
</dbReference>
<dbReference type="AlphaFoldDB" id="A0A9D1YV79"/>
<dbReference type="EMBL" id="DXDC01000279">
    <property type="protein sequence ID" value="HIY66434.1"/>
    <property type="molecule type" value="Genomic_DNA"/>
</dbReference>
<dbReference type="GO" id="GO:0003700">
    <property type="term" value="F:DNA-binding transcription factor activity"/>
    <property type="evidence" value="ECO:0007669"/>
    <property type="project" value="TreeGrafter"/>
</dbReference>
<dbReference type="FunFam" id="1.10.10.10:FF:000056">
    <property type="entry name" value="IclR family transcriptional regulator"/>
    <property type="match status" value="1"/>
</dbReference>
<keyword evidence="1" id="KW-0319">Glycerol metabolism</keyword>
<organism evidence="9 10">
    <name type="scientific">Candidatus Agrococcus pullicola</name>
    <dbReference type="NCBI Taxonomy" id="2838429"/>
    <lineage>
        <taxon>Bacteria</taxon>
        <taxon>Bacillati</taxon>
        <taxon>Actinomycetota</taxon>
        <taxon>Actinomycetes</taxon>
        <taxon>Micrococcales</taxon>
        <taxon>Microbacteriaceae</taxon>
        <taxon>Agrococcus</taxon>
    </lineage>
</organism>
<dbReference type="InterPro" id="IPR050707">
    <property type="entry name" value="HTH_MetabolicPath_Reg"/>
</dbReference>
<comment type="function">
    <text evidence="5">May be an activator protein for the gylABX operon.</text>
</comment>
<dbReference type="Pfam" id="PF01614">
    <property type="entry name" value="IclR_C"/>
    <property type="match status" value="1"/>
</dbReference>